<proteinExistence type="predicted"/>
<organism evidence="2 3">
    <name type="scientific">Bythopirellula goksoeyrii</name>
    <dbReference type="NCBI Taxonomy" id="1400387"/>
    <lineage>
        <taxon>Bacteria</taxon>
        <taxon>Pseudomonadati</taxon>
        <taxon>Planctomycetota</taxon>
        <taxon>Planctomycetia</taxon>
        <taxon>Pirellulales</taxon>
        <taxon>Lacipirellulaceae</taxon>
        <taxon>Bythopirellula</taxon>
    </lineage>
</organism>
<dbReference type="EMBL" id="CP042913">
    <property type="protein sequence ID" value="QEG34479.1"/>
    <property type="molecule type" value="Genomic_DNA"/>
</dbReference>
<dbReference type="Gene3D" id="3.90.76.10">
    <property type="entry name" value="Dipeptide-binding Protein, Domain 1"/>
    <property type="match status" value="2"/>
</dbReference>
<protein>
    <submittedName>
        <fullName evidence="2">Oligopeptide-binding protein OppA</fullName>
    </submittedName>
</protein>
<dbReference type="OrthoDB" id="9801912at2"/>
<dbReference type="GO" id="GO:0030288">
    <property type="term" value="C:outer membrane-bounded periplasmic space"/>
    <property type="evidence" value="ECO:0007669"/>
    <property type="project" value="UniProtKB-ARBA"/>
</dbReference>
<dbReference type="PIRSF" id="PIRSF002741">
    <property type="entry name" value="MppA"/>
    <property type="match status" value="1"/>
</dbReference>
<gene>
    <name evidence="2" type="primary">oppA</name>
    <name evidence="2" type="ORF">Pr1d_17590</name>
</gene>
<dbReference type="GO" id="GO:1904680">
    <property type="term" value="F:peptide transmembrane transporter activity"/>
    <property type="evidence" value="ECO:0007669"/>
    <property type="project" value="TreeGrafter"/>
</dbReference>
<dbReference type="SUPFAM" id="SSF53850">
    <property type="entry name" value="Periplasmic binding protein-like II"/>
    <property type="match status" value="1"/>
</dbReference>
<evidence type="ECO:0000313" key="2">
    <source>
        <dbReference type="EMBL" id="QEG34479.1"/>
    </source>
</evidence>
<dbReference type="CDD" id="cd08504">
    <property type="entry name" value="PBP2_OppA"/>
    <property type="match status" value="1"/>
</dbReference>
<dbReference type="KEGG" id="bgok:Pr1d_17590"/>
<dbReference type="RefSeq" id="WP_148073129.1">
    <property type="nucleotide sequence ID" value="NZ_CP042913.1"/>
</dbReference>
<dbReference type="Gene3D" id="3.40.190.10">
    <property type="entry name" value="Periplasmic binding protein-like II"/>
    <property type="match status" value="2"/>
</dbReference>
<dbReference type="Pfam" id="PF00496">
    <property type="entry name" value="SBP_bac_5"/>
    <property type="match status" value="2"/>
</dbReference>
<dbReference type="AlphaFoldDB" id="A0A5B9Q9P9"/>
<reference evidence="2 3" key="1">
    <citation type="submission" date="2019-08" db="EMBL/GenBank/DDBJ databases">
        <title>Deep-cultivation of Planctomycetes and their phenomic and genomic characterization uncovers novel biology.</title>
        <authorList>
            <person name="Wiegand S."/>
            <person name="Jogler M."/>
            <person name="Boedeker C."/>
            <person name="Pinto D."/>
            <person name="Vollmers J."/>
            <person name="Rivas-Marin E."/>
            <person name="Kohn T."/>
            <person name="Peeters S.H."/>
            <person name="Heuer A."/>
            <person name="Rast P."/>
            <person name="Oberbeckmann S."/>
            <person name="Bunk B."/>
            <person name="Jeske O."/>
            <person name="Meyerdierks A."/>
            <person name="Storesund J.E."/>
            <person name="Kallscheuer N."/>
            <person name="Luecker S."/>
            <person name="Lage O.M."/>
            <person name="Pohl T."/>
            <person name="Merkel B.J."/>
            <person name="Hornburger P."/>
            <person name="Mueller R.-W."/>
            <person name="Bruemmer F."/>
            <person name="Labrenz M."/>
            <person name="Spormann A.M."/>
            <person name="Op den Camp H."/>
            <person name="Overmann J."/>
            <person name="Amann R."/>
            <person name="Jetten M.S.M."/>
            <person name="Mascher T."/>
            <person name="Medema M.H."/>
            <person name="Devos D.P."/>
            <person name="Kaster A.-K."/>
            <person name="Ovreas L."/>
            <person name="Rohde M."/>
            <person name="Galperin M.Y."/>
            <person name="Jogler C."/>
        </authorList>
    </citation>
    <scope>NUCLEOTIDE SEQUENCE [LARGE SCALE GENOMIC DNA]</scope>
    <source>
        <strain evidence="2 3">Pr1d</strain>
    </source>
</reference>
<dbReference type="PANTHER" id="PTHR30290">
    <property type="entry name" value="PERIPLASMIC BINDING COMPONENT OF ABC TRANSPORTER"/>
    <property type="match status" value="1"/>
</dbReference>
<accession>A0A5B9Q9P9</accession>
<sequence length="625" mass="71347">MSPTSRSLIACLLLGSLLLGAVWTTLGGGLPPADFTFINESEIKSVDPALITGQPEGRIAFSIFEGLVRNDPKTLEPIPGVAKRWDISEDRLVYTFYLRDDARWSDGSDVTADDFAYSWRRFLDPRTAAEYAYQAWYIKNAHDYSLGGSGIKPGDEVEVELNLPPDAINTLRGEVLHGDLVRIVPRSEDERDFLVEIDGRETMYRPTDDTEAAKNDPPEGVTWCRQVLLDFRQVGIKVVDDLTLRVTLENPTPYFLGLVGYYPLFPVNQKCLETYGAPDWTKARNVVTNGPYKIQFRRIRDRIRMIKSDQYWNRENVRLEVVDALAVESLTTALNLYLTDKADWIGDVPPPAMRELIREEPARNDLNPAPYLSSYFYLINTRREPLDDVRVRRALSMALDREEITSKLLPAGELPSLSLVSPGIEGYRTQNAEAENPALARQLLAEAGYPKGRGFPRLEILTNTHEAHQAIAELIRKQWQRELGITVKTRNEEWGAYNTSMRQGKYDLARRGWISDYTDPNTFLDMFTTTSEQNSTGWSNAQYDELVDSAATEPDPDKRFRLLEQAERILLEDLPLIPIYTYVSKNMVKPYVRGFYNNVRDEHPVSDMWIDRSLKSPNEFMRGRP</sequence>
<dbReference type="FunFam" id="3.10.105.10:FF:000001">
    <property type="entry name" value="Oligopeptide ABC transporter, oligopeptide-binding protein"/>
    <property type="match status" value="1"/>
</dbReference>
<dbReference type="GO" id="GO:0015833">
    <property type="term" value="P:peptide transport"/>
    <property type="evidence" value="ECO:0007669"/>
    <property type="project" value="TreeGrafter"/>
</dbReference>
<dbReference type="InterPro" id="IPR039424">
    <property type="entry name" value="SBP_5"/>
</dbReference>
<evidence type="ECO:0000313" key="3">
    <source>
        <dbReference type="Proteomes" id="UP000323917"/>
    </source>
</evidence>
<keyword evidence="3" id="KW-1185">Reference proteome</keyword>
<evidence type="ECO:0000259" key="1">
    <source>
        <dbReference type="Pfam" id="PF00496"/>
    </source>
</evidence>
<dbReference type="Proteomes" id="UP000323917">
    <property type="component" value="Chromosome"/>
</dbReference>
<feature type="domain" description="Solute-binding protein family 5" evidence="1">
    <location>
        <begin position="230"/>
        <end position="534"/>
    </location>
</feature>
<dbReference type="PANTHER" id="PTHR30290:SF83">
    <property type="entry name" value="ABC TRANSPORTER SUBSTRATE-BINDING PROTEIN"/>
    <property type="match status" value="1"/>
</dbReference>
<name>A0A5B9Q9P9_9BACT</name>
<feature type="domain" description="Solute-binding protein family 5" evidence="1">
    <location>
        <begin position="76"/>
        <end position="164"/>
    </location>
</feature>
<dbReference type="InterPro" id="IPR030678">
    <property type="entry name" value="Peptide/Ni-bd"/>
</dbReference>
<dbReference type="Gene3D" id="3.10.105.10">
    <property type="entry name" value="Dipeptide-binding Protein, Domain 3"/>
    <property type="match status" value="1"/>
</dbReference>
<dbReference type="GO" id="GO:0043190">
    <property type="term" value="C:ATP-binding cassette (ABC) transporter complex"/>
    <property type="evidence" value="ECO:0007669"/>
    <property type="project" value="InterPro"/>
</dbReference>
<dbReference type="InterPro" id="IPR000914">
    <property type="entry name" value="SBP_5_dom"/>
</dbReference>